<dbReference type="AlphaFoldDB" id="A0A2K2H654"/>
<organism evidence="1 2">
    <name type="scientific">Geothermobacter hydrogeniphilus</name>
    <dbReference type="NCBI Taxonomy" id="1969733"/>
    <lineage>
        <taxon>Bacteria</taxon>
        <taxon>Pseudomonadati</taxon>
        <taxon>Thermodesulfobacteriota</taxon>
        <taxon>Desulfuromonadia</taxon>
        <taxon>Desulfuromonadales</taxon>
        <taxon>Geothermobacteraceae</taxon>
        <taxon>Geothermobacter</taxon>
    </lineage>
</organism>
<proteinExistence type="predicted"/>
<sequence length="258" mass="27437">MEVCATAFDDNCNAFVNEDGAADCVKYFYDADGDGFGDSNNWKCKCLPSAPYSAPASGDCDDSRDFIYPGAKEICNGFDDNCNGSTDTNEVPLSTLCPAVANAASQCAGLSGCQIVSCDSGWYDLNGVYSDGCEVQEDSGDLSGRGDSCSDRIGLGLLQIGSSLQVQGNMLPAGESDWYTVSEGTSTTQRVFDIRFLSNPLTGYQIDVYSTDCATQIAAGVTSLQRSTLGKTYIIRVFRPDGQASADSYTLQFSYGVY</sequence>
<dbReference type="RefSeq" id="WP_103116697.1">
    <property type="nucleotide sequence ID" value="NZ_PPFX01000050.1"/>
</dbReference>
<dbReference type="Pfam" id="PF11617">
    <property type="entry name" value="Cu-binding_MopE"/>
    <property type="match status" value="2"/>
</dbReference>
<protein>
    <recommendedName>
        <fullName evidence="3">Metal-binding motif-containing protein</fullName>
    </recommendedName>
</protein>
<accession>A0A2K2H654</accession>
<comment type="caution">
    <text evidence="1">The sequence shown here is derived from an EMBL/GenBank/DDBJ whole genome shotgun (WGS) entry which is preliminary data.</text>
</comment>
<evidence type="ECO:0008006" key="3">
    <source>
        <dbReference type="Google" id="ProtNLM"/>
    </source>
</evidence>
<evidence type="ECO:0000313" key="1">
    <source>
        <dbReference type="EMBL" id="PNU18802.1"/>
    </source>
</evidence>
<evidence type="ECO:0000313" key="2">
    <source>
        <dbReference type="Proteomes" id="UP000236340"/>
    </source>
</evidence>
<dbReference type="InterPro" id="IPR021655">
    <property type="entry name" value="Put_metal-bd"/>
</dbReference>
<dbReference type="EMBL" id="PPFX01000050">
    <property type="protein sequence ID" value="PNU18802.1"/>
    <property type="molecule type" value="Genomic_DNA"/>
</dbReference>
<gene>
    <name evidence="1" type="ORF">C2E25_15805</name>
</gene>
<reference evidence="1 2" key="1">
    <citation type="journal article" date="2018" name="Genome Announc.">
        <title>Genome Sequence of Geothermobacter sp. HR-1 Iron Reducer from the Loihi Seamount.</title>
        <authorList>
            <person name="Smith H."/>
            <person name="Abuyen K."/>
            <person name="Tremblay J."/>
            <person name="Savalia P."/>
            <person name="Perez-Rodriguez I."/>
            <person name="Emerson D."/>
            <person name="Tully B."/>
            <person name="Amend J."/>
        </authorList>
    </citation>
    <scope>NUCLEOTIDE SEQUENCE [LARGE SCALE GENOMIC DNA]</scope>
    <source>
        <strain evidence="1 2">HR-1</strain>
    </source>
</reference>
<name>A0A2K2H654_9BACT</name>
<dbReference type="Proteomes" id="UP000236340">
    <property type="component" value="Unassembled WGS sequence"/>
</dbReference>